<dbReference type="Proteomes" id="UP000046373">
    <property type="component" value="Unassembled WGS sequence"/>
</dbReference>
<gene>
    <name evidence="2" type="ORF">MPLDJ20_110210</name>
</gene>
<dbReference type="GeneID" id="31887856"/>
<dbReference type="EC" id="1.-.-.-" evidence="2"/>
<dbReference type="InterPro" id="IPR011032">
    <property type="entry name" value="GroES-like_sf"/>
</dbReference>
<dbReference type="PANTHER" id="PTHR45033">
    <property type="match status" value="1"/>
</dbReference>
<dbReference type="PANTHER" id="PTHR45033:SF2">
    <property type="entry name" value="ZINC-TYPE ALCOHOL DEHYDROGENASE-LIKE PROTEIN C1773.06C"/>
    <property type="match status" value="1"/>
</dbReference>
<dbReference type="CDD" id="cd08276">
    <property type="entry name" value="MDR7"/>
    <property type="match status" value="1"/>
</dbReference>
<dbReference type="AlphaFoldDB" id="A0A090DWS6"/>
<evidence type="ECO:0000313" key="3">
    <source>
        <dbReference type="Proteomes" id="UP000046373"/>
    </source>
</evidence>
<proteinExistence type="predicted"/>
<dbReference type="InterPro" id="IPR052711">
    <property type="entry name" value="Zinc_ADH-like"/>
</dbReference>
<evidence type="ECO:0000259" key="1">
    <source>
        <dbReference type="SMART" id="SM00829"/>
    </source>
</evidence>
<dbReference type="InterPro" id="IPR013154">
    <property type="entry name" value="ADH-like_N"/>
</dbReference>
<accession>A0A090DWS6</accession>
<dbReference type="EMBL" id="CCNB01000003">
    <property type="protein sequence ID" value="CDX18860.1"/>
    <property type="molecule type" value="Genomic_DNA"/>
</dbReference>
<keyword evidence="2" id="KW-0560">Oxidoreductase</keyword>
<protein>
    <submittedName>
        <fullName evidence="2">Zinc-type alcohol dehydrogenase-like protein C1773.06c</fullName>
        <ecNumber evidence="2">1.-.-.-</ecNumber>
    </submittedName>
</protein>
<dbReference type="SUPFAM" id="SSF50129">
    <property type="entry name" value="GroES-like"/>
    <property type="match status" value="1"/>
</dbReference>
<dbReference type="Pfam" id="PF00107">
    <property type="entry name" value="ADH_zinc_N"/>
    <property type="match status" value="1"/>
</dbReference>
<dbReference type="InterPro" id="IPR036291">
    <property type="entry name" value="NAD(P)-bd_dom_sf"/>
</dbReference>
<organism evidence="2 3">
    <name type="scientific">Mesorhizobium plurifarium</name>
    <dbReference type="NCBI Taxonomy" id="69974"/>
    <lineage>
        <taxon>Bacteria</taxon>
        <taxon>Pseudomonadati</taxon>
        <taxon>Pseudomonadota</taxon>
        <taxon>Alphaproteobacteria</taxon>
        <taxon>Hyphomicrobiales</taxon>
        <taxon>Phyllobacteriaceae</taxon>
        <taxon>Mesorhizobium</taxon>
    </lineage>
</organism>
<dbReference type="InterPro" id="IPR013149">
    <property type="entry name" value="ADH-like_C"/>
</dbReference>
<dbReference type="GO" id="GO:0016491">
    <property type="term" value="F:oxidoreductase activity"/>
    <property type="evidence" value="ECO:0007669"/>
    <property type="project" value="UniProtKB-KW"/>
</dbReference>
<dbReference type="InterPro" id="IPR020843">
    <property type="entry name" value="ER"/>
</dbReference>
<dbReference type="SUPFAM" id="SSF51735">
    <property type="entry name" value="NAD(P)-binding Rossmann-fold domains"/>
    <property type="match status" value="1"/>
</dbReference>
<dbReference type="Gene3D" id="3.40.50.720">
    <property type="entry name" value="NAD(P)-binding Rossmann-like Domain"/>
    <property type="match status" value="1"/>
</dbReference>
<feature type="domain" description="Enoyl reductase (ER)" evidence="1">
    <location>
        <begin position="9"/>
        <end position="332"/>
    </location>
</feature>
<dbReference type="SMART" id="SM00829">
    <property type="entry name" value="PKS_ER"/>
    <property type="match status" value="1"/>
</dbReference>
<dbReference type="Gene3D" id="3.90.180.10">
    <property type="entry name" value="Medium-chain alcohol dehydrogenases, catalytic domain"/>
    <property type="match status" value="1"/>
</dbReference>
<dbReference type="Pfam" id="PF08240">
    <property type="entry name" value="ADH_N"/>
    <property type="match status" value="1"/>
</dbReference>
<evidence type="ECO:0000313" key="2">
    <source>
        <dbReference type="EMBL" id="CDX18860.1"/>
    </source>
</evidence>
<name>A0A090DWS6_MESPL</name>
<reference evidence="2 3" key="1">
    <citation type="submission" date="2014-08" db="EMBL/GenBank/DDBJ databases">
        <authorList>
            <person name="Moulin Lionel"/>
        </authorList>
    </citation>
    <scope>NUCLEOTIDE SEQUENCE [LARGE SCALE GENOMIC DNA]</scope>
</reference>
<sequence>MKAIELSQPRLDAFRAASVATPEPQRGEVLIRQRAASLNFVDIAVASGNYPGPVFPLIPVADGAGEIVALGEGVTRFAVGDRVLAHAKPRWIGGRPRPFEMTQMRGISLPGSLAEYVALPANSVVPVPAHLSFEAASTLPIAGTTAWNAIRAADVGPGSVVVLLGTGGVSIFTLQLAKAAGATVIITSSSDEKLERAKALGADHLINYRSTPDWDGKVLELTDGLGADLIIETGGTATFARAVNATAPGGTLFTIGFVTGAEATVNLLPIIIKALKVVGNNTGSVSDLRDAARAIGAARIEPVVDKVFSQEEATEAYTHMAAGGLHFGKLVFGLDW</sequence>